<evidence type="ECO:0000259" key="11">
    <source>
        <dbReference type="Pfam" id="PF01757"/>
    </source>
</evidence>
<feature type="transmembrane region" description="Helical" evidence="10">
    <location>
        <begin position="45"/>
        <end position="66"/>
    </location>
</feature>
<feature type="transmembrane region" description="Helical" evidence="10">
    <location>
        <begin position="124"/>
        <end position="143"/>
    </location>
</feature>
<feature type="transmembrane region" description="Helical" evidence="10">
    <location>
        <begin position="252"/>
        <end position="270"/>
    </location>
</feature>
<comment type="subcellular location">
    <subcellularLocation>
        <location evidence="1">Cell membrane</location>
        <topology evidence="1">Multi-pass membrane protein</topology>
    </subcellularLocation>
</comment>
<keyword evidence="4 10" id="KW-0812">Transmembrane</keyword>
<evidence type="ECO:0000256" key="5">
    <source>
        <dbReference type="ARBA" id="ARBA00022989"/>
    </source>
</evidence>
<dbReference type="Pfam" id="PF01757">
    <property type="entry name" value="Acyl_transf_3"/>
    <property type="match status" value="1"/>
</dbReference>
<feature type="transmembrane region" description="Helical" evidence="10">
    <location>
        <begin position="277"/>
        <end position="299"/>
    </location>
</feature>
<reference evidence="12 13" key="1">
    <citation type="submission" date="2015-03" db="EMBL/GenBank/DDBJ databases">
        <title>Draft Genome Sequence of S. carnosus subsp. utilis LTH 7013, Isolated from South Tirolean Ham.</title>
        <authorList>
            <person name="Mueller A."/>
            <person name="Huptas C."/>
            <person name="Wenning M."/>
            <person name="Weiss A."/>
            <person name="Schmidt H."/>
        </authorList>
    </citation>
    <scope>NUCLEOTIDE SEQUENCE [LARGE SCALE GENOMIC DNA]</scope>
    <source>
        <strain evidence="12 13">LTH7013</strain>
    </source>
</reference>
<feature type="transmembrane region" description="Helical" evidence="10">
    <location>
        <begin position="190"/>
        <end position="208"/>
    </location>
</feature>
<dbReference type="AlphaFoldDB" id="A0AAJ0JQ79"/>
<feature type="transmembrane region" description="Helical" evidence="10">
    <location>
        <begin position="12"/>
        <end position="33"/>
    </location>
</feature>
<evidence type="ECO:0000256" key="9">
    <source>
        <dbReference type="ARBA" id="ARBA00042839"/>
    </source>
</evidence>
<evidence type="ECO:0000256" key="10">
    <source>
        <dbReference type="SAM" id="Phobius"/>
    </source>
</evidence>
<feature type="domain" description="Acyltransferase 3" evidence="11">
    <location>
        <begin position="6"/>
        <end position="329"/>
    </location>
</feature>
<dbReference type="PANTHER" id="PTHR40074:SF2">
    <property type="entry name" value="O-ACETYLTRANSFERASE WECH"/>
    <property type="match status" value="1"/>
</dbReference>
<organism evidence="12 13">
    <name type="scientific">Staphylococcus carnosus</name>
    <dbReference type="NCBI Taxonomy" id="1281"/>
    <lineage>
        <taxon>Bacteria</taxon>
        <taxon>Bacillati</taxon>
        <taxon>Bacillota</taxon>
        <taxon>Bacilli</taxon>
        <taxon>Bacillales</taxon>
        <taxon>Staphylococcaceae</taxon>
        <taxon>Staphylococcus</taxon>
    </lineage>
</organism>
<dbReference type="GO" id="GO:0016413">
    <property type="term" value="F:O-acetyltransferase activity"/>
    <property type="evidence" value="ECO:0007669"/>
    <property type="project" value="TreeGrafter"/>
</dbReference>
<dbReference type="GO" id="GO:0005886">
    <property type="term" value="C:plasma membrane"/>
    <property type="evidence" value="ECO:0007669"/>
    <property type="project" value="UniProtKB-SubCell"/>
</dbReference>
<feature type="transmembrane region" description="Helical" evidence="10">
    <location>
        <begin position="311"/>
        <end position="335"/>
    </location>
</feature>
<comment type="similarity">
    <text evidence="2">Belongs to the acyltransferase 3 family.</text>
</comment>
<keyword evidence="3" id="KW-1003">Cell membrane</keyword>
<feature type="transmembrane region" description="Helical" evidence="10">
    <location>
        <begin position="152"/>
        <end position="170"/>
    </location>
</feature>
<dbReference type="GO" id="GO:0009246">
    <property type="term" value="P:enterobacterial common antigen biosynthetic process"/>
    <property type="evidence" value="ECO:0007669"/>
    <property type="project" value="TreeGrafter"/>
</dbReference>
<evidence type="ECO:0000256" key="1">
    <source>
        <dbReference type="ARBA" id="ARBA00004651"/>
    </source>
</evidence>
<sequence length="364" mass="43244">MERKIELTYARGIFCIMVVFVHAITGYLIDPLISTTQTVEKRLVGFFQISLLCATPCFIMLSETLLGLRYSTFIPKNFLVKRAKYILVPYVILGVYVTCDKFMNSQNKESFWNLFKFIVLEGNFFGWFIIVIFQFFILHKIFYKVLNKSNPLFLLAGSLIISALHSYFMYFNQDYHKWWETYYPLYPRTIILYWLFYFIVGFYVGKYYDLIFEFIKRNIWILFSAWILALTYLAFNFFHLKIFLNESLRFDLLIYSCLSFLFVIYGAKFISRFHITMLYLISEISFFVYLAHQIIIKYISLALSSFVTHPIIYIFISVIFTIGFCIGLAIMLSFIPYVRIIVGRNTLYPMVLNNYGLKQEAKES</sequence>
<evidence type="ECO:0000256" key="6">
    <source>
        <dbReference type="ARBA" id="ARBA00023136"/>
    </source>
</evidence>
<keyword evidence="5 10" id="KW-1133">Transmembrane helix</keyword>
<evidence type="ECO:0000256" key="8">
    <source>
        <dbReference type="ARBA" id="ARBA00042402"/>
    </source>
</evidence>
<dbReference type="EMBL" id="LAIU01000002">
    <property type="protein sequence ID" value="KKB25735.1"/>
    <property type="molecule type" value="Genomic_DNA"/>
</dbReference>
<evidence type="ECO:0000313" key="13">
    <source>
        <dbReference type="Proteomes" id="UP000033530"/>
    </source>
</evidence>
<evidence type="ECO:0000256" key="2">
    <source>
        <dbReference type="ARBA" id="ARBA00007400"/>
    </source>
</evidence>
<evidence type="ECO:0000256" key="3">
    <source>
        <dbReference type="ARBA" id="ARBA00022475"/>
    </source>
</evidence>
<dbReference type="Proteomes" id="UP000033530">
    <property type="component" value="Unassembled WGS sequence"/>
</dbReference>
<protein>
    <recommendedName>
        <fullName evidence="7">Probable poly-beta-1,6-N-acetyl-D-glucosamine export protein</fullName>
    </recommendedName>
    <alternativeName>
        <fullName evidence="9">Biofilm polysaccharide intercellular adhesin export protein</fullName>
    </alternativeName>
    <alternativeName>
        <fullName evidence="8">Intercellular adhesion protein C</fullName>
    </alternativeName>
</protein>
<comment type="caution">
    <text evidence="12">The sequence shown here is derived from an EMBL/GenBank/DDBJ whole genome shotgun (WGS) entry which is preliminary data.</text>
</comment>
<evidence type="ECO:0000256" key="7">
    <source>
        <dbReference type="ARBA" id="ARBA00041028"/>
    </source>
</evidence>
<evidence type="ECO:0000256" key="4">
    <source>
        <dbReference type="ARBA" id="ARBA00022692"/>
    </source>
</evidence>
<name>A0AAJ0JQ79_STACA</name>
<accession>A0AAJ0JQ79</accession>
<evidence type="ECO:0000313" key="12">
    <source>
        <dbReference type="EMBL" id="KKB25735.1"/>
    </source>
</evidence>
<proteinExistence type="inferred from homology"/>
<gene>
    <name evidence="12" type="ORF">VV61_03875</name>
</gene>
<dbReference type="InterPro" id="IPR002656">
    <property type="entry name" value="Acyl_transf_3_dom"/>
</dbReference>
<feature type="transmembrane region" description="Helical" evidence="10">
    <location>
        <begin position="220"/>
        <end position="240"/>
    </location>
</feature>
<dbReference type="RefSeq" id="WP_046099570.1">
    <property type="nucleotide sequence ID" value="NZ_BKAP01000002.1"/>
</dbReference>
<keyword evidence="6 10" id="KW-0472">Membrane</keyword>
<dbReference type="PANTHER" id="PTHR40074">
    <property type="entry name" value="O-ACETYLTRANSFERASE WECH"/>
    <property type="match status" value="1"/>
</dbReference>